<dbReference type="InterPro" id="IPR009370">
    <property type="entry name" value="YutD-like"/>
</dbReference>
<reference evidence="1 2" key="1">
    <citation type="submission" date="2016-01" db="EMBL/GenBank/DDBJ databases">
        <authorList>
            <person name="Mitreva M."/>
            <person name="Pepin K.H."/>
            <person name="Mihindukulasuriya K.A."/>
            <person name="Fulton R."/>
            <person name="Fronick C."/>
            <person name="O'Laughlin M."/>
            <person name="Miner T."/>
            <person name="Herter B."/>
            <person name="Rosa B.A."/>
            <person name="Cordes M."/>
            <person name="Tomlinson C."/>
            <person name="Wollam A."/>
            <person name="Palsikar V.B."/>
            <person name="Mardis E.R."/>
            <person name="Wilson R.K."/>
        </authorList>
    </citation>
    <scope>NUCLEOTIDE SEQUENCE [LARGE SCALE GENOMIC DNA]</scope>
    <source>
        <strain evidence="1 2">KA00071</strain>
    </source>
</reference>
<evidence type="ECO:0000313" key="1">
    <source>
        <dbReference type="EMBL" id="KXB59007.1"/>
    </source>
</evidence>
<name>A0ABR5TNK3_9BACL</name>
<accession>A0ABR5TNK3</accession>
<evidence type="ECO:0008006" key="3">
    <source>
        <dbReference type="Google" id="ProtNLM"/>
    </source>
</evidence>
<dbReference type="EMBL" id="LSDB01000001">
    <property type="protein sequence ID" value="KXB59007.1"/>
    <property type="molecule type" value="Genomic_DNA"/>
</dbReference>
<evidence type="ECO:0000313" key="2">
    <source>
        <dbReference type="Proteomes" id="UP000070467"/>
    </source>
</evidence>
<gene>
    <name evidence="1" type="ORF">HMPREF1871_00074</name>
</gene>
<dbReference type="Pfam" id="PF06265">
    <property type="entry name" value="YutD-like"/>
    <property type="match status" value="1"/>
</dbReference>
<sequence>MELTENNLIFETEFGKFELIYNYKEAFDKELFIDKYVPILDDKDFILGDIAYEKLRLTGFFLNKNINDPKNINNLEDFLLEFCNISCPFYVLKRKKNNS</sequence>
<proteinExistence type="predicted"/>
<dbReference type="Proteomes" id="UP000070467">
    <property type="component" value="Unassembled WGS sequence"/>
</dbReference>
<dbReference type="Gene3D" id="3.50.4.20">
    <property type="match status" value="1"/>
</dbReference>
<organism evidence="1 2">
    <name type="scientific">Gemelliphila asaccharolytica</name>
    <dbReference type="NCBI Taxonomy" id="502393"/>
    <lineage>
        <taxon>Bacteria</taxon>
        <taxon>Bacillati</taxon>
        <taxon>Bacillota</taxon>
        <taxon>Bacilli</taxon>
        <taxon>Bacillales</taxon>
        <taxon>Gemellaceae</taxon>
        <taxon>Gemelliphila</taxon>
    </lineage>
</organism>
<comment type="caution">
    <text evidence="1">The sequence shown here is derived from an EMBL/GenBank/DDBJ whole genome shotgun (WGS) entry which is preliminary data.</text>
</comment>
<keyword evidence="2" id="KW-1185">Reference proteome</keyword>
<dbReference type="InterPro" id="IPR038141">
    <property type="entry name" value="YutD-like_sf"/>
</dbReference>
<protein>
    <recommendedName>
        <fullName evidence="3">DUF1027 domain-containing protein</fullName>
    </recommendedName>
</protein>
<dbReference type="RefSeq" id="WP_066128426.1">
    <property type="nucleotide sequence ID" value="NZ_KQ959854.1"/>
</dbReference>